<dbReference type="Pfam" id="PF01965">
    <property type="entry name" value="DJ-1_PfpI"/>
    <property type="match status" value="1"/>
</dbReference>
<dbReference type="OrthoDB" id="186587at2"/>
<dbReference type="Gene3D" id="3.40.50.880">
    <property type="match status" value="1"/>
</dbReference>
<evidence type="ECO:0000313" key="3">
    <source>
        <dbReference type="Proteomes" id="UP000198992"/>
    </source>
</evidence>
<dbReference type="Proteomes" id="UP000198992">
    <property type="component" value="Unassembled WGS sequence"/>
</dbReference>
<proteinExistence type="predicted"/>
<dbReference type="AlphaFoldDB" id="A0A1H4YEK7"/>
<dbReference type="InterPro" id="IPR002818">
    <property type="entry name" value="DJ-1/PfpI"/>
</dbReference>
<dbReference type="EMBL" id="FNTH01000001">
    <property type="protein sequence ID" value="SED16165.1"/>
    <property type="molecule type" value="Genomic_DNA"/>
</dbReference>
<reference evidence="2 3" key="1">
    <citation type="submission" date="2016-10" db="EMBL/GenBank/DDBJ databases">
        <authorList>
            <person name="de Groot N.N."/>
        </authorList>
    </citation>
    <scope>NUCLEOTIDE SEQUENCE [LARGE SCALE GENOMIC DNA]</scope>
    <source>
        <strain evidence="2 3">MT12</strain>
    </source>
</reference>
<dbReference type="SUPFAM" id="SSF52317">
    <property type="entry name" value="Class I glutamine amidotransferase-like"/>
    <property type="match status" value="1"/>
</dbReference>
<accession>A0A1H4YEK7</accession>
<feature type="domain" description="DJ-1/PfpI" evidence="1">
    <location>
        <begin position="5"/>
        <end position="123"/>
    </location>
</feature>
<dbReference type="PANTHER" id="PTHR43130">
    <property type="entry name" value="ARAC-FAMILY TRANSCRIPTIONAL REGULATOR"/>
    <property type="match status" value="1"/>
</dbReference>
<dbReference type="InterPro" id="IPR029062">
    <property type="entry name" value="Class_I_gatase-like"/>
</dbReference>
<gene>
    <name evidence="2" type="ORF">SAMN05444164_3908</name>
</gene>
<dbReference type="InterPro" id="IPR052158">
    <property type="entry name" value="INH-QAR"/>
</dbReference>
<dbReference type="GO" id="GO:0006355">
    <property type="term" value="P:regulation of DNA-templated transcription"/>
    <property type="evidence" value="ECO:0007669"/>
    <property type="project" value="TreeGrafter"/>
</dbReference>
<sequence>MRFGIFIYDGVEPIDLAAFGVLSMAQRIEPQIEIVTIAPRSGLVALSNGLRVFAEYGIDNAPACDVVIVTGGPGWVQQASAQGTCDYLRQLSADTLIASVCTGAMILAASGRLSGMLATTKRAVVPPERPPIDVLRESYPDIRVAEASLIDAGPVVTGGGVSLCIDTTLHILARVAGEDVANEAARILEYTRARRANSVDFPPVVVRGA</sequence>
<protein>
    <submittedName>
        <fullName evidence="2">DJ-1/PfpI family protein</fullName>
    </submittedName>
</protein>
<evidence type="ECO:0000259" key="1">
    <source>
        <dbReference type="Pfam" id="PF01965"/>
    </source>
</evidence>
<dbReference type="PANTHER" id="PTHR43130:SF3">
    <property type="entry name" value="HTH-TYPE TRANSCRIPTIONAL REGULATOR RV1931C"/>
    <property type="match status" value="1"/>
</dbReference>
<dbReference type="RefSeq" id="WP_092117937.1">
    <property type="nucleotide sequence ID" value="NZ_FNTH01000001.1"/>
</dbReference>
<organism evidence="2 3">
    <name type="scientific">Bradyrhizobium erythrophlei</name>
    <dbReference type="NCBI Taxonomy" id="1437360"/>
    <lineage>
        <taxon>Bacteria</taxon>
        <taxon>Pseudomonadati</taxon>
        <taxon>Pseudomonadota</taxon>
        <taxon>Alphaproteobacteria</taxon>
        <taxon>Hyphomicrobiales</taxon>
        <taxon>Nitrobacteraceae</taxon>
        <taxon>Bradyrhizobium</taxon>
    </lineage>
</organism>
<evidence type="ECO:0000313" key="2">
    <source>
        <dbReference type="EMBL" id="SED16165.1"/>
    </source>
</evidence>
<name>A0A1H4YEK7_9BRAD</name>